<feature type="compositionally biased region" description="Basic and acidic residues" evidence="1">
    <location>
        <begin position="37"/>
        <end position="49"/>
    </location>
</feature>
<dbReference type="Proteomes" id="UP001597541">
    <property type="component" value="Unassembled WGS sequence"/>
</dbReference>
<protein>
    <submittedName>
        <fullName evidence="2">Uncharacterized protein</fullName>
    </submittedName>
</protein>
<sequence length="196" mass="22840">MNNSLNAIFRPSGDSVGTKDIKALMDKVTGPAVCQEAQKETGRSTERESSQFYPKEAQERRQASQKASVRVRKERKDKKKDIKFPVTPAQREELRRLAKDLRAEQNDPGKKYETISNTKLLKKALDHYAIFPERYPPLLYKDTRQYMHAEPMLADFRVIEELSLKWNLSLRKTVYRLIMNIIYRGEVDSDAYRAGR</sequence>
<dbReference type="EMBL" id="JBHUME010000013">
    <property type="protein sequence ID" value="MFD2614656.1"/>
    <property type="molecule type" value="Genomic_DNA"/>
</dbReference>
<dbReference type="RefSeq" id="WP_377605740.1">
    <property type="nucleotide sequence ID" value="NZ_JBHUME010000013.1"/>
</dbReference>
<feature type="region of interest" description="Disordered" evidence="1">
    <location>
        <begin position="29"/>
        <end position="86"/>
    </location>
</feature>
<keyword evidence="3" id="KW-1185">Reference proteome</keyword>
<organism evidence="2 3">
    <name type="scientific">Paenibacillus gansuensis</name>
    <dbReference type="NCBI Taxonomy" id="306542"/>
    <lineage>
        <taxon>Bacteria</taxon>
        <taxon>Bacillati</taxon>
        <taxon>Bacillota</taxon>
        <taxon>Bacilli</taxon>
        <taxon>Bacillales</taxon>
        <taxon>Paenibacillaceae</taxon>
        <taxon>Paenibacillus</taxon>
    </lineage>
</organism>
<evidence type="ECO:0000313" key="3">
    <source>
        <dbReference type="Proteomes" id="UP001597541"/>
    </source>
</evidence>
<proteinExistence type="predicted"/>
<feature type="compositionally biased region" description="Basic residues" evidence="1">
    <location>
        <begin position="69"/>
        <end position="78"/>
    </location>
</feature>
<reference evidence="3" key="1">
    <citation type="journal article" date="2019" name="Int. J. Syst. Evol. Microbiol.">
        <title>The Global Catalogue of Microorganisms (GCM) 10K type strain sequencing project: providing services to taxonomists for standard genome sequencing and annotation.</title>
        <authorList>
            <consortium name="The Broad Institute Genomics Platform"/>
            <consortium name="The Broad Institute Genome Sequencing Center for Infectious Disease"/>
            <person name="Wu L."/>
            <person name="Ma J."/>
        </authorList>
    </citation>
    <scope>NUCLEOTIDE SEQUENCE [LARGE SCALE GENOMIC DNA]</scope>
    <source>
        <strain evidence="3">KCTC 3950</strain>
    </source>
</reference>
<name>A0ABW5PIH3_9BACL</name>
<gene>
    <name evidence="2" type="ORF">ACFSUF_19780</name>
</gene>
<evidence type="ECO:0000256" key="1">
    <source>
        <dbReference type="SAM" id="MobiDB-lite"/>
    </source>
</evidence>
<accession>A0ABW5PIH3</accession>
<evidence type="ECO:0000313" key="2">
    <source>
        <dbReference type="EMBL" id="MFD2614656.1"/>
    </source>
</evidence>
<comment type="caution">
    <text evidence="2">The sequence shown here is derived from an EMBL/GenBank/DDBJ whole genome shotgun (WGS) entry which is preliminary data.</text>
</comment>